<proteinExistence type="predicted"/>
<reference evidence="2" key="1">
    <citation type="submission" date="2013-09" db="EMBL/GenBank/DDBJ databases">
        <title>Corchorus olitorius genome sequencing.</title>
        <authorList>
            <person name="Alam M."/>
            <person name="Haque M.S."/>
            <person name="Islam M.S."/>
            <person name="Emdad E.M."/>
            <person name="Islam M.M."/>
            <person name="Ahmed B."/>
            <person name="Halim A."/>
            <person name="Hossen Q.M.M."/>
            <person name="Hossain M.Z."/>
            <person name="Ahmed R."/>
            <person name="Khan M.M."/>
            <person name="Islam R."/>
            <person name="Rashid M.M."/>
            <person name="Khan S.A."/>
            <person name="Rahman M.S."/>
            <person name="Alam M."/>
            <person name="Yahiya A.S."/>
            <person name="Khan M.S."/>
            <person name="Azam M.S."/>
            <person name="Haque T."/>
            <person name="Lashkar M.Z.H."/>
            <person name="Akhand A.I."/>
            <person name="Morshed G."/>
            <person name="Roy S."/>
            <person name="Uddin K.S."/>
            <person name="Rabeya T."/>
            <person name="Hossain A.S."/>
            <person name="Chowdhury A."/>
            <person name="Snigdha A.R."/>
            <person name="Mortoza M.S."/>
            <person name="Matin S.A."/>
            <person name="Hoque S.M.E."/>
            <person name="Islam M.K."/>
            <person name="Roy D.K."/>
            <person name="Haider R."/>
            <person name="Moosa M.M."/>
            <person name="Elias S.M."/>
            <person name="Hasan A.M."/>
            <person name="Jahan S."/>
            <person name="Shafiuddin M."/>
            <person name="Mahmood N."/>
            <person name="Shommy N.S."/>
        </authorList>
    </citation>
    <scope>NUCLEOTIDE SEQUENCE [LARGE SCALE GENOMIC DNA]</scope>
    <source>
        <strain evidence="2">cv. O-4</strain>
    </source>
</reference>
<sequence>MMYRLSRTLNLNCTAPKALSGWDHPRPIQLRFVPLTFLRILNPKLLFRMLRTFLLGLLILGELGSLWAQSIDQTYKSHITLRLTNGQSVQMEFNQFSDLLAHRNLDSVLHLFVTDYRKVRDTSEALTAHTIRFRFDENRRQLDVRSYPQTQQVYHFSGTEEPALLKTQSDTLELPAWQTPAAVGWGSGSPQFWVRFILNNLSFIETQLKKGGFNPLLEEAIQSVYQYKNHHLTTSKVTFDLVQDGKKATFSQLNFVRAAFISFQPRAEVGLIRHRLVPALAADVMWVPDSYRGTGFSVGLQSHFFFRGTPETGFHTDRNDFLNLGVHFYSRRPNGQKAEFSKLLTHLSVGVPIRRTGGYFPKNTVRLSGTVFSRGFIKLEPELYMTGFFRNVYPGVRLRLGL</sequence>
<accession>A0A1R3L3N6</accession>
<protein>
    <submittedName>
        <fullName evidence="1">Uncharacterized protein</fullName>
    </submittedName>
</protein>
<dbReference type="EMBL" id="AWUE01002741">
    <property type="protein sequence ID" value="OMP13941.1"/>
    <property type="molecule type" value="Genomic_DNA"/>
</dbReference>
<organism evidence="1 2">
    <name type="scientific">Corchorus olitorius</name>
    <dbReference type="NCBI Taxonomy" id="93759"/>
    <lineage>
        <taxon>Eukaryota</taxon>
        <taxon>Viridiplantae</taxon>
        <taxon>Streptophyta</taxon>
        <taxon>Embryophyta</taxon>
        <taxon>Tracheophyta</taxon>
        <taxon>Spermatophyta</taxon>
        <taxon>Magnoliopsida</taxon>
        <taxon>eudicotyledons</taxon>
        <taxon>Gunneridae</taxon>
        <taxon>Pentapetalae</taxon>
        <taxon>rosids</taxon>
        <taxon>malvids</taxon>
        <taxon>Malvales</taxon>
        <taxon>Malvaceae</taxon>
        <taxon>Grewioideae</taxon>
        <taxon>Apeibeae</taxon>
        <taxon>Corchorus</taxon>
    </lineage>
</organism>
<gene>
    <name evidence="1" type="ORF">COLO4_00584</name>
</gene>
<comment type="caution">
    <text evidence="1">The sequence shown here is derived from an EMBL/GenBank/DDBJ whole genome shotgun (WGS) entry which is preliminary data.</text>
</comment>
<keyword evidence="2" id="KW-1185">Reference proteome</keyword>
<evidence type="ECO:0000313" key="2">
    <source>
        <dbReference type="Proteomes" id="UP000187203"/>
    </source>
</evidence>
<evidence type="ECO:0000313" key="1">
    <source>
        <dbReference type="EMBL" id="OMP13941.1"/>
    </source>
</evidence>
<dbReference type="Proteomes" id="UP000187203">
    <property type="component" value="Unassembled WGS sequence"/>
</dbReference>
<name>A0A1R3L3N6_9ROSI</name>
<dbReference type="AlphaFoldDB" id="A0A1R3L3N6"/>